<evidence type="ECO:0000256" key="4">
    <source>
        <dbReference type="ARBA" id="ARBA00022448"/>
    </source>
</evidence>
<evidence type="ECO:0000259" key="19">
    <source>
        <dbReference type="Pfam" id="PF06455"/>
    </source>
</evidence>
<evidence type="ECO:0000256" key="10">
    <source>
        <dbReference type="ARBA" id="ARBA00022989"/>
    </source>
</evidence>
<evidence type="ECO:0000256" key="15">
    <source>
        <dbReference type="ARBA" id="ARBA00049551"/>
    </source>
</evidence>
<dbReference type="InterPro" id="IPR001750">
    <property type="entry name" value="ND/Mrp_TM"/>
</dbReference>
<keyword evidence="4 16" id="KW-0813">Transport</keyword>
<feature type="transmembrane region" description="Helical" evidence="16">
    <location>
        <begin position="492"/>
        <end position="511"/>
    </location>
</feature>
<feature type="transmembrane region" description="Helical" evidence="16">
    <location>
        <begin position="122"/>
        <end position="139"/>
    </location>
</feature>
<keyword evidence="7" id="KW-0999">Mitochondrion inner membrane</keyword>
<keyword evidence="9" id="KW-0249">Electron transport</keyword>
<dbReference type="NCBIfam" id="TIGR01974">
    <property type="entry name" value="NDH_I_L"/>
    <property type="match status" value="1"/>
</dbReference>
<dbReference type="InterPro" id="IPR001516">
    <property type="entry name" value="Proton_antipo_N"/>
</dbReference>
<evidence type="ECO:0000256" key="14">
    <source>
        <dbReference type="ARBA" id="ARBA00023136"/>
    </source>
</evidence>
<feature type="domain" description="NADH dehydrogenase subunit 5 C-terminal" evidence="19">
    <location>
        <begin position="428"/>
        <end position="608"/>
    </location>
</feature>
<dbReference type="RefSeq" id="YP_913312.1">
    <property type="nucleotide sequence ID" value="NC_008646.1"/>
</dbReference>
<keyword evidence="14 16" id="KW-0472">Membrane</keyword>
<feature type="domain" description="NADH-Ubiquinone oxidoreductase (complex I) chain 5 N-terminal" evidence="18">
    <location>
        <begin position="73"/>
        <end position="123"/>
    </location>
</feature>
<comment type="function">
    <text evidence="16">Core subunit of the mitochondrial membrane respiratory chain NADH dehydrogenase (Complex I) which catalyzes electron transfer from NADH through the respiratory chain, using ubiquinone as an electron acceptor. Essential for the catalytic activity and assembly of complex I.</text>
</comment>
<evidence type="ECO:0000313" key="20">
    <source>
        <dbReference type="EMBL" id="BAF41373.1"/>
    </source>
</evidence>
<dbReference type="GO" id="GO:0015990">
    <property type="term" value="P:electron transport coupled proton transport"/>
    <property type="evidence" value="ECO:0007669"/>
    <property type="project" value="TreeGrafter"/>
</dbReference>
<keyword evidence="11 16" id="KW-0520">NAD</keyword>
<feature type="transmembrane region" description="Helical" evidence="16">
    <location>
        <begin position="409"/>
        <end position="434"/>
    </location>
</feature>
<protein>
    <recommendedName>
        <fullName evidence="3 16">NADH-ubiquinone oxidoreductase chain 5</fullName>
        <ecNumber evidence="2 16">7.1.1.2</ecNumber>
    </recommendedName>
</protein>
<evidence type="ECO:0000256" key="5">
    <source>
        <dbReference type="ARBA" id="ARBA00022660"/>
    </source>
</evidence>
<feature type="transmembrane region" description="Helical" evidence="16">
    <location>
        <begin position="279"/>
        <end position="300"/>
    </location>
</feature>
<dbReference type="GO" id="GO:0005743">
    <property type="term" value="C:mitochondrial inner membrane"/>
    <property type="evidence" value="ECO:0007669"/>
    <property type="project" value="UniProtKB-SubCell"/>
</dbReference>
<evidence type="ECO:0000256" key="16">
    <source>
        <dbReference type="RuleBase" id="RU003404"/>
    </source>
</evidence>
<gene>
    <name evidence="20" type="primary">ND5</name>
</gene>
<evidence type="ECO:0000256" key="2">
    <source>
        <dbReference type="ARBA" id="ARBA00012944"/>
    </source>
</evidence>
<dbReference type="AlphaFoldDB" id="A0ZPP7"/>
<accession>A0ZPP7</accession>
<feature type="transmembrane region" description="Helical" evidence="16">
    <location>
        <begin position="247"/>
        <end position="267"/>
    </location>
</feature>
<evidence type="ECO:0000256" key="1">
    <source>
        <dbReference type="ARBA" id="ARBA00004448"/>
    </source>
</evidence>
<keyword evidence="8" id="KW-1278">Translocase</keyword>
<feature type="transmembrane region" description="Helical" evidence="16">
    <location>
        <begin position="377"/>
        <end position="397"/>
    </location>
</feature>
<feature type="transmembrane region" description="Helical" evidence="16">
    <location>
        <begin position="463"/>
        <end position="480"/>
    </location>
</feature>
<dbReference type="Pfam" id="PF06455">
    <property type="entry name" value="NADH5_C"/>
    <property type="match status" value="1"/>
</dbReference>
<dbReference type="PANTHER" id="PTHR42829">
    <property type="entry name" value="NADH-UBIQUINONE OXIDOREDUCTASE CHAIN 5"/>
    <property type="match status" value="1"/>
</dbReference>
<comment type="subcellular location">
    <subcellularLocation>
        <location evidence="1">Mitochondrion inner membrane</location>
        <topology evidence="1">Multi-pass membrane protein</topology>
    </subcellularLocation>
</comment>
<evidence type="ECO:0000256" key="9">
    <source>
        <dbReference type="ARBA" id="ARBA00022982"/>
    </source>
</evidence>
<evidence type="ECO:0000256" key="7">
    <source>
        <dbReference type="ARBA" id="ARBA00022792"/>
    </source>
</evidence>
<feature type="transmembrane region" description="Helical" evidence="16">
    <location>
        <begin position="177"/>
        <end position="196"/>
    </location>
</feature>
<feature type="transmembrane region" description="Helical" evidence="16">
    <location>
        <begin position="331"/>
        <end position="356"/>
    </location>
</feature>
<evidence type="ECO:0000256" key="8">
    <source>
        <dbReference type="ARBA" id="ARBA00022967"/>
    </source>
</evidence>
<dbReference type="CTD" id="4540"/>
<dbReference type="Pfam" id="PF00361">
    <property type="entry name" value="Proton_antipo_M"/>
    <property type="match status" value="1"/>
</dbReference>
<keyword evidence="5" id="KW-0679">Respiratory chain</keyword>
<reference evidence="20" key="1">
    <citation type="journal article" date="2006" name="J. Mol. Evol.">
        <title>Mitogenomic evolution and interrelationships of the Cypriniformes (Actinopterygii: Ostariophysi): the first evidence toward resolution of higher-level relationships of the world's largest freshwater fish clade based on 59 whole mitogenome sequences.</title>
        <authorList>
            <person name="Saitoh K."/>
            <person name="Sado T."/>
            <person name="Mayden R.L."/>
            <person name="Hanzawa N."/>
            <person name="Nakamura K."/>
            <person name="Nishida M."/>
            <person name="Miya M."/>
        </authorList>
    </citation>
    <scope>NUCLEOTIDE SEQUENCE</scope>
</reference>
<dbReference type="GO" id="GO:0008137">
    <property type="term" value="F:NADH dehydrogenase (ubiquinone) activity"/>
    <property type="evidence" value="ECO:0007669"/>
    <property type="project" value="UniProtKB-EC"/>
</dbReference>
<name>A0ZPP7_NOTCY</name>
<dbReference type="InterPro" id="IPR010934">
    <property type="entry name" value="NADH_DH_su5_C"/>
</dbReference>
<dbReference type="InterPro" id="IPR003945">
    <property type="entry name" value="NU5C-like"/>
</dbReference>
<dbReference type="GO" id="GO:0042773">
    <property type="term" value="P:ATP synthesis coupled electron transport"/>
    <property type="evidence" value="ECO:0007669"/>
    <property type="project" value="InterPro"/>
</dbReference>
<evidence type="ECO:0000256" key="6">
    <source>
        <dbReference type="ARBA" id="ARBA00022692"/>
    </source>
</evidence>
<feature type="transmembrane region" description="Helical" evidence="16">
    <location>
        <begin position="90"/>
        <end position="110"/>
    </location>
</feature>
<proteinExistence type="inferred from homology"/>
<feature type="transmembrane region" description="Helical" evidence="16">
    <location>
        <begin position="591"/>
        <end position="610"/>
    </location>
</feature>
<keyword evidence="13 16" id="KW-0496">Mitochondrion</keyword>
<comment type="catalytic activity">
    <reaction evidence="15 16">
        <text>a ubiquinone + NADH + 5 H(+)(in) = a ubiquinol + NAD(+) + 4 H(+)(out)</text>
        <dbReference type="Rhea" id="RHEA:29091"/>
        <dbReference type="Rhea" id="RHEA-COMP:9565"/>
        <dbReference type="Rhea" id="RHEA-COMP:9566"/>
        <dbReference type="ChEBI" id="CHEBI:15378"/>
        <dbReference type="ChEBI" id="CHEBI:16389"/>
        <dbReference type="ChEBI" id="CHEBI:17976"/>
        <dbReference type="ChEBI" id="CHEBI:57540"/>
        <dbReference type="ChEBI" id="CHEBI:57945"/>
        <dbReference type="EC" id="7.1.1.2"/>
    </reaction>
</comment>
<evidence type="ECO:0000259" key="18">
    <source>
        <dbReference type="Pfam" id="PF00662"/>
    </source>
</evidence>
<evidence type="ECO:0000256" key="3">
    <source>
        <dbReference type="ARBA" id="ARBA00021096"/>
    </source>
</evidence>
<feature type="transmembrane region" description="Helical" evidence="16">
    <location>
        <begin position="39"/>
        <end position="60"/>
    </location>
</feature>
<keyword evidence="10 16" id="KW-1133">Transmembrane helix</keyword>
<feature type="transmembrane region" description="Helical" evidence="16">
    <location>
        <begin position="307"/>
        <end position="325"/>
    </location>
</feature>
<dbReference type="EC" id="7.1.1.2" evidence="2 16"/>
<comment type="similarity">
    <text evidence="16">Belongs to the complex I subunit 5 family.</text>
</comment>
<feature type="transmembrane region" description="Helical" evidence="16">
    <location>
        <begin position="6"/>
        <end position="27"/>
    </location>
</feature>
<evidence type="ECO:0000256" key="13">
    <source>
        <dbReference type="ARBA" id="ARBA00023128"/>
    </source>
</evidence>
<feature type="transmembrane region" description="Helical" evidence="16">
    <location>
        <begin position="145"/>
        <end position="165"/>
    </location>
</feature>
<evidence type="ECO:0000259" key="17">
    <source>
        <dbReference type="Pfam" id="PF00361"/>
    </source>
</evidence>
<dbReference type="PANTHER" id="PTHR42829:SF2">
    <property type="entry name" value="NADH-UBIQUINONE OXIDOREDUCTASE CHAIN 5"/>
    <property type="match status" value="1"/>
</dbReference>
<feature type="domain" description="NADH:quinone oxidoreductase/Mrp antiporter transmembrane" evidence="17">
    <location>
        <begin position="139"/>
        <end position="423"/>
    </location>
</feature>
<keyword evidence="6 16" id="KW-0812">Transmembrane</keyword>
<geneLocation type="mitochondrion" evidence="20"/>
<evidence type="ECO:0000256" key="11">
    <source>
        <dbReference type="ARBA" id="ARBA00023027"/>
    </source>
</evidence>
<evidence type="ECO:0000256" key="12">
    <source>
        <dbReference type="ARBA" id="ARBA00023075"/>
    </source>
</evidence>
<organism evidence="20">
    <name type="scientific">Notemigonus crysoleucas</name>
    <name type="common">Golden shiner</name>
    <name type="synonym">Cyprinus crysoleucas</name>
    <dbReference type="NCBI Taxonomy" id="28800"/>
    <lineage>
        <taxon>Eukaryota</taxon>
        <taxon>Metazoa</taxon>
        <taxon>Chordata</taxon>
        <taxon>Craniata</taxon>
        <taxon>Vertebrata</taxon>
        <taxon>Euteleostomi</taxon>
        <taxon>Actinopterygii</taxon>
        <taxon>Neopterygii</taxon>
        <taxon>Teleostei</taxon>
        <taxon>Ostariophysi</taxon>
        <taxon>Cypriniformes</taxon>
        <taxon>Leuciscidae</taxon>
        <taxon>Leuciscinae</taxon>
        <taxon>Notemigonus</taxon>
    </lineage>
</organism>
<keyword evidence="12 16" id="KW-0830">Ubiquinone</keyword>
<dbReference type="GeneID" id="4575395"/>
<dbReference type="GO" id="GO:0003954">
    <property type="term" value="F:NADH dehydrogenase activity"/>
    <property type="evidence" value="ECO:0007669"/>
    <property type="project" value="TreeGrafter"/>
</dbReference>
<feature type="transmembrane region" description="Helical" evidence="16">
    <location>
        <begin position="216"/>
        <end position="235"/>
    </location>
</feature>
<dbReference type="PRINTS" id="PR01434">
    <property type="entry name" value="NADHDHGNASE5"/>
</dbReference>
<dbReference type="InterPro" id="IPR018393">
    <property type="entry name" value="NADHpl_OxRdtase_5_subgr"/>
</dbReference>
<sequence length="611" mass="67673">MNLTALMMSSSLILVFAALISPLLTTLNPNPQKQQWADTHVKTAVTTAFFISLLPLMIFLDQGVESITTTWHWMNTQVFDANISFKFDHYSLIFTPIALYVTWSILEFALWYMHSDPNMNRFFKYLLLFLVAMITLVTANNMFQLFIGWEGVGIMSFLLIGWWHGRADANTAALQAVIYNRVGDIGLILAMAWLAMNLNSWEIQQIFFLSKDFDMTVPLMGLILAATGKSAQFGLHPWLPSAMEGPTPVSALLHSSTMVVAGIFLLIRLHPLMENNQLALTICLCLGALTTLFTATCALTQNDIKKIVAFSTSSQLGLMMVTIGLNQPQLAFLHICTHAFFKAMLFLCSGSIIHSLNDEQDIRKMGGLHKLMPATSTYLTIGSLALTGTPFLAGFFSKDAIIEALNTSYLNAWALTLTLIATSFTAVYSFRVVYFVTMGSPRFLPLSPINENNPLVINPLKRLAWGSIVAGLIITTNFLPLNTPVMTMPSTLKMAALIVTIIGLLVAMELANMTNKQVKITPKIHAHNFSNMLGYFPALVHRLSPKANLTLGQSIATKLDQTWFQTAGPKGLSLTQMMMSKVMNDIPRGMIKTYLTIFLLTMTLAILLVLI</sequence>
<dbReference type="EMBL" id="AB127393">
    <property type="protein sequence ID" value="BAF41373.1"/>
    <property type="molecule type" value="Genomic_DNA"/>
</dbReference>
<dbReference type="Pfam" id="PF00662">
    <property type="entry name" value="Proton_antipo_N"/>
    <property type="match status" value="1"/>
</dbReference>